<reference evidence="1 2" key="1">
    <citation type="submission" date="2024-01" db="EMBL/GenBank/DDBJ databases">
        <title>The genomes of 5 underutilized Papilionoideae crops provide insights into root nodulation and disease resistanc.</title>
        <authorList>
            <person name="Jiang F."/>
        </authorList>
    </citation>
    <scope>NUCLEOTIDE SEQUENCE [LARGE SCALE GENOMIC DNA]</scope>
    <source>
        <strain evidence="1">DUOXIRENSHENG_FW03</strain>
        <tissue evidence="1">Leaves</tissue>
    </source>
</reference>
<sequence length="256" mass="29184">MEADIQNPSQGYRFCVDGAHEANIIEWNKKRKLQSDQLDLLRPKHKCWVGNSSSEHALTFDENPALESMQIYVLQGRTNADSSESESESVKDSNSFCNDSVTAMYEKEDKLVDNSAKTQWPLGSLVGSHGYNVEDHHHSLEESAVDKGCSGEANTFDDKESNQSSHYADLQALKNLEDKILEIESHRKDVFQEYAKANNEDESIDMEFEDLYSKGENRNKYVLSSGRWNVNQEAQSSTRSPTIDQEFEQYFSMLML</sequence>
<dbReference type="GO" id="GO:0051457">
    <property type="term" value="P:maintenance of protein location in nucleus"/>
    <property type="evidence" value="ECO:0007669"/>
    <property type="project" value="TreeGrafter"/>
</dbReference>
<dbReference type="AlphaFoldDB" id="A0AAN9XFS7"/>
<organism evidence="1 2">
    <name type="scientific">Psophocarpus tetragonolobus</name>
    <name type="common">Winged bean</name>
    <name type="synonym">Dolichos tetragonolobus</name>
    <dbReference type="NCBI Taxonomy" id="3891"/>
    <lineage>
        <taxon>Eukaryota</taxon>
        <taxon>Viridiplantae</taxon>
        <taxon>Streptophyta</taxon>
        <taxon>Embryophyta</taxon>
        <taxon>Tracheophyta</taxon>
        <taxon>Spermatophyta</taxon>
        <taxon>Magnoliopsida</taxon>
        <taxon>eudicotyledons</taxon>
        <taxon>Gunneridae</taxon>
        <taxon>Pentapetalae</taxon>
        <taxon>rosids</taxon>
        <taxon>fabids</taxon>
        <taxon>Fabales</taxon>
        <taxon>Fabaceae</taxon>
        <taxon>Papilionoideae</taxon>
        <taxon>50 kb inversion clade</taxon>
        <taxon>NPAAA clade</taxon>
        <taxon>indigoferoid/millettioid clade</taxon>
        <taxon>Phaseoleae</taxon>
        <taxon>Psophocarpus</taxon>
    </lineage>
</organism>
<dbReference type="PANTHER" id="PTHR37723:SF1">
    <property type="entry name" value="PROTEIN FAR-RED-ELONGATED HYPOCOTYL 1-LIKE"/>
    <property type="match status" value="1"/>
</dbReference>
<comment type="caution">
    <text evidence="1">The sequence shown here is derived from an EMBL/GenBank/DDBJ whole genome shotgun (WGS) entry which is preliminary data.</text>
</comment>
<dbReference type="GO" id="GO:0061608">
    <property type="term" value="F:nuclear import signal receptor activity"/>
    <property type="evidence" value="ECO:0007669"/>
    <property type="project" value="TreeGrafter"/>
</dbReference>
<dbReference type="PANTHER" id="PTHR37723">
    <property type="entry name" value="PROTEIN FAR-RED ELONGATED HYPOCOTYL 1"/>
    <property type="match status" value="1"/>
</dbReference>
<dbReference type="GO" id="GO:0016607">
    <property type="term" value="C:nuclear speck"/>
    <property type="evidence" value="ECO:0007669"/>
    <property type="project" value="TreeGrafter"/>
</dbReference>
<dbReference type="GO" id="GO:0009639">
    <property type="term" value="P:response to red or far red light"/>
    <property type="evidence" value="ECO:0007669"/>
    <property type="project" value="InterPro"/>
</dbReference>
<dbReference type="EMBL" id="JAYMYS010000006">
    <property type="protein sequence ID" value="KAK7390526.1"/>
    <property type="molecule type" value="Genomic_DNA"/>
</dbReference>
<dbReference type="GO" id="GO:0005737">
    <property type="term" value="C:cytoplasm"/>
    <property type="evidence" value="ECO:0007669"/>
    <property type="project" value="TreeGrafter"/>
</dbReference>
<gene>
    <name evidence="1" type="ORF">VNO78_25834</name>
</gene>
<evidence type="ECO:0000313" key="2">
    <source>
        <dbReference type="Proteomes" id="UP001386955"/>
    </source>
</evidence>
<name>A0AAN9XFS7_PSOTE</name>
<dbReference type="Proteomes" id="UP001386955">
    <property type="component" value="Unassembled WGS sequence"/>
</dbReference>
<proteinExistence type="predicted"/>
<protein>
    <submittedName>
        <fullName evidence="1">Uncharacterized protein</fullName>
    </submittedName>
</protein>
<evidence type="ECO:0000313" key="1">
    <source>
        <dbReference type="EMBL" id="KAK7390526.1"/>
    </source>
</evidence>
<keyword evidence="2" id="KW-1185">Reference proteome</keyword>
<dbReference type="InterPro" id="IPR037766">
    <property type="entry name" value="FHY1"/>
</dbReference>
<accession>A0AAN9XFS7</accession>